<feature type="compositionally biased region" description="Acidic residues" evidence="1">
    <location>
        <begin position="64"/>
        <end position="77"/>
    </location>
</feature>
<reference evidence="2" key="2">
    <citation type="submission" date="2021-03" db="UniProtKB">
        <authorList>
            <consortium name="EnsemblPlants"/>
        </authorList>
    </citation>
    <scope>IDENTIFICATION</scope>
</reference>
<dbReference type="EnsemblPlants" id="evm.model.04.1563">
    <property type="protein sequence ID" value="cds.evm.model.04.1563"/>
    <property type="gene ID" value="evm.TU.04.1563"/>
</dbReference>
<dbReference type="AlphaFoldDB" id="A0A803PDL9"/>
<organism evidence="2 3">
    <name type="scientific">Cannabis sativa</name>
    <name type="common">Hemp</name>
    <name type="synonym">Marijuana</name>
    <dbReference type="NCBI Taxonomy" id="3483"/>
    <lineage>
        <taxon>Eukaryota</taxon>
        <taxon>Viridiplantae</taxon>
        <taxon>Streptophyta</taxon>
        <taxon>Embryophyta</taxon>
        <taxon>Tracheophyta</taxon>
        <taxon>Spermatophyta</taxon>
        <taxon>Magnoliopsida</taxon>
        <taxon>eudicotyledons</taxon>
        <taxon>Gunneridae</taxon>
        <taxon>Pentapetalae</taxon>
        <taxon>rosids</taxon>
        <taxon>fabids</taxon>
        <taxon>Rosales</taxon>
        <taxon>Cannabaceae</taxon>
        <taxon>Cannabis</taxon>
    </lineage>
</organism>
<evidence type="ECO:0000256" key="1">
    <source>
        <dbReference type="SAM" id="MobiDB-lite"/>
    </source>
</evidence>
<dbReference type="Gramene" id="evm.model.04.1563">
    <property type="protein sequence ID" value="cds.evm.model.04.1563"/>
    <property type="gene ID" value="evm.TU.04.1563"/>
</dbReference>
<keyword evidence="3" id="KW-1185">Reference proteome</keyword>
<sequence length="77" mass="8682">MVTTKTVTNKLTARNDKEDATTDDINRPPSLNVHVDIKGDSDASEVANHPPWKGEQLEKFVDENPLEEDDQEGQYED</sequence>
<reference evidence="2" key="1">
    <citation type="submission" date="2018-11" db="EMBL/GenBank/DDBJ databases">
        <authorList>
            <person name="Grassa J C."/>
        </authorList>
    </citation>
    <scope>NUCLEOTIDE SEQUENCE [LARGE SCALE GENOMIC DNA]</scope>
</reference>
<evidence type="ECO:0000313" key="3">
    <source>
        <dbReference type="Proteomes" id="UP000596661"/>
    </source>
</evidence>
<dbReference type="Proteomes" id="UP000596661">
    <property type="component" value="Chromosome 4"/>
</dbReference>
<evidence type="ECO:0000313" key="2">
    <source>
        <dbReference type="EnsemblPlants" id="cds.evm.model.04.1563"/>
    </source>
</evidence>
<accession>A0A803PDL9</accession>
<dbReference type="EMBL" id="UZAU01000393">
    <property type="status" value="NOT_ANNOTATED_CDS"/>
    <property type="molecule type" value="Genomic_DNA"/>
</dbReference>
<proteinExistence type="predicted"/>
<protein>
    <submittedName>
        <fullName evidence="2">Uncharacterized protein</fullName>
    </submittedName>
</protein>
<feature type="compositionally biased region" description="Polar residues" evidence="1">
    <location>
        <begin position="1"/>
        <end position="12"/>
    </location>
</feature>
<feature type="region of interest" description="Disordered" evidence="1">
    <location>
        <begin position="1"/>
        <end position="77"/>
    </location>
</feature>
<name>A0A803PDL9_CANSA</name>
<feature type="compositionally biased region" description="Basic and acidic residues" evidence="1">
    <location>
        <begin position="13"/>
        <end position="26"/>
    </location>
</feature>